<dbReference type="EMBL" id="JAQJZL010000003">
    <property type="protein sequence ID" value="KAJ6047840.1"/>
    <property type="molecule type" value="Genomic_DNA"/>
</dbReference>
<comment type="caution">
    <text evidence="2">The sequence shown here is derived from an EMBL/GenBank/DDBJ whole genome shotgun (WGS) entry which is preliminary data.</text>
</comment>
<evidence type="ECO:0000313" key="2">
    <source>
        <dbReference type="EMBL" id="KAJ6047840.1"/>
    </source>
</evidence>
<evidence type="ECO:0000256" key="1">
    <source>
        <dbReference type="SAM" id="MobiDB-lite"/>
    </source>
</evidence>
<protein>
    <submittedName>
        <fullName evidence="2">Uncharacterized protein</fullName>
    </submittedName>
</protein>
<name>A0AAD6NB88_PENCN</name>
<dbReference type="Proteomes" id="UP001219568">
    <property type="component" value="Unassembled WGS sequence"/>
</dbReference>
<organism evidence="2 3">
    <name type="scientific">Penicillium canescens</name>
    <dbReference type="NCBI Taxonomy" id="5083"/>
    <lineage>
        <taxon>Eukaryota</taxon>
        <taxon>Fungi</taxon>
        <taxon>Dikarya</taxon>
        <taxon>Ascomycota</taxon>
        <taxon>Pezizomycotina</taxon>
        <taxon>Eurotiomycetes</taxon>
        <taxon>Eurotiomycetidae</taxon>
        <taxon>Eurotiales</taxon>
        <taxon>Aspergillaceae</taxon>
        <taxon>Penicillium</taxon>
    </lineage>
</organism>
<gene>
    <name evidence="2" type="ORF">N7460_003987</name>
</gene>
<proteinExistence type="predicted"/>
<dbReference type="AlphaFoldDB" id="A0AAD6NB88"/>
<accession>A0AAD6NB88</accession>
<reference evidence="2" key="2">
    <citation type="submission" date="2023-01" db="EMBL/GenBank/DDBJ databases">
        <authorList>
            <person name="Petersen C."/>
        </authorList>
    </citation>
    <scope>NUCLEOTIDE SEQUENCE</scope>
    <source>
        <strain evidence="2">IBT 15450</strain>
    </source>
</reference>
<evidence type="ECO:0000313" key="3">
    <source>
        <dbReference type="Proteomes" id="UP001219568"/>
    </source>
</evidence>
<feature type="compositionally biased region" description="Polar residues" evidence="1">
    <location>
        <begin position="8"/>
        <end position="21"/>
    </location>
</feature>
<keyword evidence="3" id="KW-1185">Reference proteome</keyword>
<reference evidence="2" key="1">
    <citation type="journal article" date="2023" name="IMA Fungus">
        <title>Comparative genomic study of the Penicillium genus elucidates a diverse pangenome and 15 lateral gene transfer events.</title>
        <authorList>
            <person name="Petersen C."/>
            <person name="Sorensen T."/>
            <person name="Nielsen M.R."/>
            <person name="Sondergaard T.E."/>
            <person name="Sorensen J.L."/>
            <person name="Fitzpatrick D.A."/>
            <person name="Frisvad J.C."/>
            <person name="Nielsen K.L."/>
        </authorList>
    </citation>
    <scope>NUCLEOTIDE SEQUENCE</scope>
    <source>
        <strain evidence="2">IBT 15450</strain>
    </source>
</reference>
<sequence length="112" mass="12234">MEIDVLGGSQTSATQRSVTSTRKYNTLVRRERTNVTCGYDSQAVTHPKLNNSDLRIEVHSTRCSDLSSRVGETAITALACFHKSGNTIDSKDLRSAPFGVLLEGLEVQHPAE</sequence>
<feature type="region of interest" description="Disordered" evidence="1">
    <location>
        <begin position="1"/>
        <end position="21"/>
    </location>
</feature>